<dbReference type="FunFam" id="3.40.50.300:FF:000429">
    <property type="entry name" value="Preprotein translocase subunit SecA"/>
    <property type="match status" value="1"/>
</dbReference>
<dbReference type="InterPro" id="IPR011130">
    <property type="entry name" value="SecA_preprotein_X-link_dom"/>
</dbReference>
<dbReference type="InterPro" id="IPR011116">
    <property type="entry name" value="SecA_Wing/Scaffold"/>
</dbReference>
<evidence type="ECO:0000313" key="14">
    <source>
        <dbReference type="EMBL" id="DAF42576.1"/>
    </source>
</evidence>
<evidence type="ECO:0000256" key="7">
    <source>
        <dbReference type="ARBA" id="ARBA00022927"/>
    </source>
</evidence>
<dbReference type="Pfam" id="PF07517">
    <property type="entry name" value="SecA_DEAD"/>
    <property type="match status" value="1"/>
</dbReference>
<evidence type="ECO:0000256" key="4">
    <source>
        <dbReference type="ARBA" id="ARBA00022490"/>
    </source>
</evidence>
<feature type="domain" description="SecA family profile" evidence="13">
    <location>
        <begin position="2"/>
        <end position="571"/>
    </location>
</feature>
<evidence type="ECO:0000256" key="10">
    <source>
        <dbReference type="ARBA" id="ARBA00023136"/>
    </source>
</evidence>
<evidence type="ECO:0000256" key="1">
    <source>
        <dbReference type="ARBA" id="ARBA00004170"/>
    </source>
</evidence>
<evidence type="ECO:0000256" key="8">
    <source>
        <dbReference type="ARBA" id="ARBA00022967"/>
    </source>
</evidence>
<keyword evidence="9" id="KW-0811">Translocation</keyword>
<dbReference type="SUPFAM" id="SSF81767">
    <property type="entry name" value="Pre-protein crosslinking domain of SecA"/>
    <property type="match status" value="1"/>
</dbReference>
<dbReference type="PANTHER" id="PTHR30612:SF0">
    <property type="entry name" value="CHLOROPLAST PROTEIN-TRANSPORTING ATPASE"/>
    <property type="match status" value="1"/>
</dbReference>
<keyword evidence="6" id="KW-0067">ATP-binding</keyword>
<dbReference type="Pfam" id="PF21090">
    <property type="entry name" value="P-loop_SecA"/>
    <property type="match status" value="1"/>
</dbReference>
<dbReference type="InterPro" id="IPR014001">
    <property type="entry name" value="Helicase_ATP-bd"/>
</dbReference>
<evidence type="ECO:0000256" key="5">
    <source>
        <dbReference type="ARBA" id="ARBA00022741"/>
    </source>
</evidence>
<keyword evidence="5" id="KW-0547">Nucleotide-binding</keyword>
<dbReference type="SUPFAM" id="SSF52540">
    <property type="entry name" value="P-loop containing nucleoside triphosphate hydrolases"/>
    <property type="match status" value="2"/>
</dbReference>
<dbReference type="InterPro" id="IPR027417">
    <property type="entry name" value="P-loop_NTPase"/>
</dbReference>
<dbReference type="InterPro" id="IPR036670">
    <property type="entry name" value="SecA_X-link_sf"/>
</dbReference>
<dbReference type="PANTHER" id="PTHR30612">
    <property type="entry name" value="SECA INNER MEMBRANE COMPONENT OF SEC PROTEIN SECRETION SYSTEM"/>
    <property type="match status" value="1"/>
</dbReference>
<evidence type="ECO:0000256" key="6">
    <source>
        <dbReference type="ARBA" id="ARBA00022840"/>
    </source>
</evidence>
<dbReference type="Gene3D" id="3.90.1440.10">
    <property type="entry name" value="SecA, preprotein cross-linking domain"/>
    <property type="match status" value="1"/>
</dbReference>
<dbReference type="PROSITE" id="PS51194">
    <property type="entry name" value="HELICASE_CTER"/>
    <property type="match status" value="1"/>
</dbReference>
<dbReference type="Gene3D" id="3.40.50.300">
    <property type="entry name" value="P-loop containing nucleotide triphosphate hydrolases"/>
    <property type="match status" value="3"/>
</dbReference>
<dbReference type="SMART" id="SM00958">
    <property type="entry name" value="SecA_PP_bind"/>
    <property type="match status" value="1"/>
</dbReference>
<evidence type="ECO:0000259" key="13">
    <source>
        <dbReference type="PROSITE" id="PS51196"/>
    </source>
</evidence>
<sequence length="747" mass="85680">MNRFTKWINQKETDHYTKKLIKITEEIKLISKDFDSFTIEELSNEFQKYKKQIKEEATKNLKYVYAIVYVLFKKIYNITLHDVQLHGAIALYEGNIAEMRTGEGKTYTSALPTILNATIAPTHVVTVNEYLAKRDKEELEPLYTTLGFTVGLNLNEMNVTQKREAYNCDIMYSTANELGFDYLKDNMVPDLSYRVNQHGFNSTLIDEVDLVLIDEARTPLIIGQDSASPIAPIMKAHNIVTTLSPETDLKIDYKTRTVSLTNEGAEKVSKAYNIDNLYDEHNISYMHLINEALLANFIYQENVDYAITKGKNKEVCIIDSFTGRMQPGRRFSNGLHQALEAKHLRNGVEIKEENKTIATITLQNYFRLYDKISGMSGTAIEEQNEFQEVYGLKVIPIQPNKPLNRKDKEIIAFTSAEEKWNYVVDRIIHHHKKHRPILVGTVSVEDSELLSKKLNKARLKHKVLNAKQNEEEAKIIAKAGVKGAITIATNMAGRGTDIKVEDDTELVVILTELNESTRIDNQLKGRTSRQGAAGFTETIISLEDSIFKRVNVDFIKRFKLTNPLPNSFIKAFKAIQEELESNSYSARRSALKFDDVVREQRNIFYNTRNAILQSFRDNDNLVIELMYEALDDNEEAINNFNLLTEDDNAKRKLAKEILLYSLDKAWVDHIDKLEALKSGIGWRGQNGKNPIITYQNEANALYEKFKQQVYQHATEAIIDLRDYTSLKTQNVYANKTKSNFQKRGKIK</sequence>
<evidence type="ECO:0000256" key="2">
    <source>
        <dbReference type="ARBA" id="ARBA00007650"/>
    </source>
</evidence>
<dbReference type="PRINTS" id="PR00906">
    <property type="entry name" value="SECA"/>
</dbReference>
<dbReference type="SUPFAM" id="SSF81886">
    <property type="entry name" value="Helical scaffold and wing domains of SecA"/>
    <property type="match status" value="1"/>
</dbReference>
<evidence type="ECO:0000256" key="3">
    <source>
        <dbReference type="ARBA" id="ARBA00022448"/>
    </source>
</evidence>
<dbReference type="Gene3D" id="1.10.3060.10">
    <property type="entry name" value="Helical scaffold and wing domains of SecA"/>
    <property type="match status" value="1"/>
</dbReference>
<dbReference type="HAMAP" id="MF_01382">
    <property type="entry name" value="SecA"/>
    <property type="match status" value="1"/>
</dbReference>
<dbReference type="Pfam" id="PF01043">
    <property type="entry name" value="SecA_PP_bind"/>
    <property type="match status" value="1"/>
</dbReference>
<evidence type="ECO:0000259" key="11">
    <source>
        <dbReference type="PROSITE" id="PS51192"/>
    </source>
</evidence>
<dbReference type="InterPro" id="IPR044722">
    <property type="entry name" value="SecA_SF2_C"/>
</dbReference>
<evidence type="ECO:0000259" key="12">
    <source>
        <dbReference type="PROSITE" id="PS51194"/>
    </source>
</evidence>
<dbReference type="CDD" id="cd18803">
    <property type="entry name" value="SF2_C_secA"/>
    <property type="match status" value="1"/>
</dbReference>
<dbReference type="PROSITE" id="PS51196">
    <property type="entry name" value="SECA_MOTOR_DEAD"/>
    <property type="match status" value="1"/>
</dbReference>
<feature type="domain" description="Helicase ATP-binding" evidence="11">
    <location>
        <begin position="86"/>
        <end position="247"/>
    </location>
</feature>
<evidence type="ECO:0000256" key="9">
    <source>
        <dbReference type="ARBA" id="ARBA00023010"/>
    </source>
</evidence>
<dbReference type="InterPro" id="IPR000185">
    <property type="entry name" value="SecA"/>
</dbReference>
<dbReference type="GO" id="GO:0005524">
    <property type="term" value="F:ATP binding"/>
    <property type="evidence" value="ECO:0007669"/>
    <property type="project" value="UniProtKB-KW"/>
</dbReference>
<keyword evidence="10" id="KW-0472">Membrane</keyword>
<comment type="similarity">
    <text evidence="2">Belongs to the SecA family.</text>
</comment>
<dbReference type="GO" id="GO:0017038">
    <property type="term" value="P:protein import"/>
    <property type="evidence" value="ECO:0007669"/>
    <property type="project" value="InterPro"/>
</dbReference>
<keyword evidence="7" id="KW-0653">Protein transport</keyword>
<keyword evidence="8" id="KW-1278">Translocase</keyword>
<dbReference type="InterPro" id="IPR011115">
    <property type="entry name" value="SecA_DEAD"/>
</dbReference>
<keyword evidence="4" id="KW-0963">Cytoplasm</keyword>
<dbReference type="InterPro" id="IPR014018">
    <property type="entry name" value="SecA_motor_DEAD"/>
</dbReference>
<dbReference type="GO" id="GO:0005886">
    <property type="term" value="C:plasma membrane"/>
    <property type="evidence" value="ECO:0007669"/>
    <property type="project" value="TreeGrafter"/>
</dbReference>
<dbReference type="CDD" id="cd17928">
    <property type="entry name" value="DEXDc_SecA"/>
    <property type="match status" value="1"/>
</dbReference>
<organism evidence="14">
    <name type="scientific">Siphoviridae sp. ctHip2</name>
    <dbReference type="NCBI Taxonomy" id="2827830"/>
    <lineage>
        <taxon>Viruses</taxon>
        <taxon>Duplodnaviria</taxon>
        <taxon>Heunggongvirae</taxon>
        <taxon>Uroviricota</taxon>
        <taxon>Caudoviricetes</taxon>
    </lineage>
</organism>
<proteinExistence type="inferred from homology"/>
<name>A0A8S5RVC7_9CAUD</name>
<reference evidence="14" key="1">
    <citation type="journal article" date="2021" name="Proc. Natl. Acad. Sci. U.S.A.">
        <title>A Catalog of Tens of Thousands of Viruses from Human Metagenomes Reveals Hidden Associations with Chronic Diseases.</title>
        <authorList>
            <person name="Tisza M.J."/>
            <person name="Buck C.B."/>
        </authorList>
    </citation>
    <scope>NUCLEOTIDE SEQUENCE</scope>
    <source>
        <strain evidence="14">CtHip2</strain>
    </source>
</reference>
<dbReference type="EMBL" id="BK032497">
    <property type="protein sequence ID" value="DAF42576.1"/>
    <property type="molecule type" value="Genomic_DNA"/>
</dbReference>
<dbReference type="GO" id="GO:0006605">
    <property type="term" value="P:protein targeting"/>
    <property type="evidence" value="ECO:0007669"/>
    <property type="project" value="InterPro"/>
</dbReference>
<protein>
    <submittedName>
        <fullName evidence="14">Preprotein translocase subunit SecA</fullName>
    </submittedName>
</protein>
<dbReference type="SMART" id="SM00957">
    <property type="entry name" value="SecA_DEAD"/>
    <property type="match status" value="1"/>
</dbReference>
<keyword evidence="3" id="KW-0813">Transport</keyword>
<accession>A0A8S5RVC7</accession>
<dbReference type="Pfam" id="PF07516">
    <property type="entry name" value="SecA_SW"/>
    <property type="match status" value="1"/>
</dbReference>
<dbReference type="PROSITE" id="PS51192">
    <property type="entry name" value="HELICASE_ATP_BIND_1"/>
    <property type="match status" value="1"/>
</dbReference>
<feature type="domain" description="Helicase C-terminal" evidence="12">
    <location>
        <begin position="422"/>
        <end position="580"/>
    </location>
</feature>
<dbReference type="InterPro" id="IPR001650">
    <property type="entry name" value="Helicase_C-like"/>
</dbReference>
<dbReference type="InterPro" id="IPR036266">
    <property type="entry name" value="SecA_Wing/Scaffold_sf"/>
</dbReference>
<comment type="subcellular location">
    <subcellularLocation>
        <location evidence="1">Membrane</location>
        <topology evidence="1">Peripheral membrane protein</topology>
    </subcellularLocation>
</comment>